<keyword evidence="2" id="KW-1185">Reference proteome</keyword>
<dbReference type="PANTHER" id="PTHR33984">
    <property type="entry name" value="OS02G0717600 PROTEIN"/>
    <property type="match status" value="1"/>
</dbReference>
<evidence type="ECO:0000313" key="1">
    <source>
        <dbReference type="EMBL" id="KAK1375747.1"/>
    </source>
</evidence>
<dbReference type="AlphaFoldDB" id="A0AAD8I0C3"/>
<dbReference type="PANTHER" id="PTHR33984:SF10">
    <property type="entry name" value="S1 MOTIF DOMAIN-CONTAINING PROTEIN"/>
    <property type="match status" value="1"/>
</dbReference>
<protein>
    <submittedName>
        <fullName evidence="1">Plant regulator RWP-RK</fullName>
    </submittedName>
</protein>
<reference evidence="1" key="2">
    <citation type="submission" date="2023-05" db="EMBL/GenBank/DDBJ databases">
        <authorList>
            <person name="Schelkunov M.I."/>
        </authorList>
    </citation>
    <scope>NUCLEOTIDE SEQUENCE</scope>
    <source>
        <strain evidence="1">Hsosn_3</strain>
        <tissue evidence="1">Leaf</tissue>
    </source>
</reference>
<dbReference type="EMBL" id="JAUIZM010000007">
    <property type="protein sequence ID" value="KAK1375747.1"/>
    <property type="molecule type" value="Genomic_DNA"/>
</dbReference>
<proteinExistence type="predicted"/>
<reference evidence="1" key="1">
    <citation type="submission" date="2023-02" db="EMBL/GenBank/DDBJ databases">
        <title>Genome of toxic invasive species Heracleum sosnowskyi carries increased number of genes despite the absence of recent whole-genome duplications.</title>
        <authorList>
            <person name="Schelkunov M."/>
            <person name="Shtratnikova V."/>
            <person name="Makarenko M."/>
            <person name="Klepikova A."/>
            <person name="Omelchenko D."/>
            <person name="Novikova G."/>
            <person name="Obukhova E."/>
            <person name="Bogdanov V."/>
            <person name="Penin A."/>
            <person name="Logacheva M."/>
        </authorList>
    </citation>
    <scope>NUCLEOTIDE SEQUENCE</scope>
    <source>
        <strain evidence="1">Hsosn_3</strain>
        <tissue evidence="1">Leaf</tissue>
    </source>
</reference>
<comment type="caution">
    <text evidence="1">The sequence shown here is derived from an EMBL/GenBank/DDBJ whole genome shotgun (WGS) entry which is preliminary data.</text>
</comment>
<name>A0AAD8I0C3_9APIA</name>
<dbReference type="Proteomes" id="UP001237642">
    <property type="component" value="Unassembled WGS sequence"/>
</dbReference>
<gene>
    <name evidence="1" type="ORF">POM88_031940</name>
</gene>
<sequence length="376" mass="42138">MSSTQTLVCVKQVKQEVVEEWDETMPLPGDIIEGIAEDSNDELLFVKAKGRSDFSLQLGKISRRREDLWLKVRRGESVLKLRVCVVPERSSKLQKKFTFRAASSDKHVAVLADLTFDQCCELQEMSRRVVNVEPIGFNQKGVKYDWKMKVGTYLPDRRSTVVSSIIFMSLATETCAEATTVRAMAWFTAAVSSGVPLVFINIQTEQIITSDKASPVEKETIWGRQQNHAATIQIMQGIRLWFLPGIEEKLVELTPQHGELRFGMDIKRTEEGFICVHGVTRGTAADRAGLRQLYEEAQKTKHLVIISRLEGKSLMPSKACSVGLIHCCDNADIKETLTSAMEDLDSIKLHIMSWPNNTTSTNPLRRAGAATLRPPT</sequence>
<evidence type="ECO:0000313" key="2">
    <source>
        <dbReference type="Proteomes" id="UP001237642"/>
    </source>
</evidence>
<accession>A0AAD8I0C3</accession>
<organism evidence="1 2">
    <name type="scientific">Heracleum sosnowskyi</name>
    <dbReference type="NCBI Taxonomy" id="360622"/>
    <lineage>
        <taxon>Eukaryota</taxon>
        <taxon>Viridiplantae</taxon>
        <taxon>Streptophyta</taxon>
        <taxon>Embryophyta</taxon>
        <taxon>Tracheophyta</taxon>
        <taxon>Spermatophyta</taxon>
        <taxon>Magnoliopsida</taxon>
        <taxon>eudicotyledons</taxon>
        <taxon>Gunneridae</taxon>
        <taxon>Pentapetalae</taxon>
        <taxon>asterids</taxon>
        <taxon>campanulids</taxon>
        <taxon>Apiales</taxon>
        <taxon>Apiaceae</taxon>
        <taxon>Apioideae</taxon>
        <taxon>apioid superclade</taxon>
        <taxon>Tordylieae</taxon>
        <taxon>Tordyliinae</taxon>
        <taxon>Heracleum</taxon>
    </lineage>
</organism>